<evidence type="ECO:0000256" key="7">
    <source>
        <dbReference type="ARBA" id="ARBA00022729"/>
    </source>
</evidence>
<evidence type="ECO:0000256" key="4">
    <source>
        <dbReference type="ARBA" id="ARBA00022676"/>
    </source>
</evidence>
<dbReference type="EC" id="2.4.1.17" evidence="3"/>
<evidence type="ECO:0000256" key="10">
    <source>
        <dbReference type="ARBA" id="ARBA00047475"/>
    </source>
</evidence>
<evidence type="ECO:0000313" key="14">
    <source>
        <dbReference type="WBParaSite" id="SVE_1617900.1"/>
    </source>
</evidence>
<keyword evidence="4" id="KW-0328">Glycosyltransferase</keyword>
<evidence type="ECO:0000256" key="2">
    <source>
        <dbReference type="ARBA" id="ARBA00009995"/>
    </source>
</evidence>
<evidence type="ECO:0000256" key="9">
    <source>
        <dbReference type="ARBA" id="ARBA00023136"/>
    </source>
</evidence>
<dbReference type="GO" id="GO:0016020">
    <property type="term" value="C:membrane"/>
    <property type="evidence" value="ECO:0007669"/>
    <property type="project" value="UniProtKB-SubCell"/>
</dbReference>
<dbReference type="PANTHER" id="PTHR48043">
    <property type="entry name" value="EG:EG0003.4 PROTEIN-RELATED"/>
    <property type="match status" value="1"/>
</dbReference>
<dbReference type="PANTHER" id="PTHR48043:SF23">
    <property type="entry name" value="UDP-GLUCURONOSYLTRANSFERASE"/>
    <property type="match status" value="1"/>
</dbReference>
<feature type="transmembrane region" description="Helical" evidence="11">
    <location>
        <begin position="493"/>
        <end position="512"/>
    </location>
</feature>
<evidence type="ECO:0000256" key="11">
    <source>
        <dbReference type="SAM" id="Phobius"/>
    </source>
</evidence>
<feature type="signal peptide" evidence="12">
    <location>
        <begin position="1"/>
        <end position="20"/>
    </location>
</feature>
<dbReference type="InterPro" id="IPR050271">
    <property type="entry name" value="UDP-glycosyltransferase"/>
</dbReference>
<reference evidence="14" key="2">
    <citation type="submission" date="2015-08" db="UniProtKB">
        <authorList>
            <consortium name="WormBaseParasite"/>
        </authorList>
    </citation>
    <scope>IDENTIFICATION</scope>
</reference>
<comment type="subcellular location">
    <subcellularLocation>
        <location evidence="1">Membrane</location>
        <topology evidence="1">Single-pass membrane protein</topology>
    </subcellularLocation>
</comment>
<proteinExistence type="inferred from homology"/>
<dbReference type="Gene3D" id="3.40.50.2000">
    <property type="entry name" value="Glycogen Phosphorylase B"/>
    <property type="match status" value="3"/>
</dbReference>
<sequence length="1442" mass="164806">MLFLLNFFLIFCILFNTSETYKILIFNPRRSHSHVQYVGRIADSLQEAGQSVTVLQPIQVSNIPTVGSKLARVIFTRSSINESVVMNLAKKFESDIWKKNPNNPLNVIKLSLEMCELLKRSCYGLITNTSLINELKKEKFDIAFSEVYAPCGFGLFEMIGIKTVISGISTGLNEAYYEMFGLEFSPSYIPVIHGGNGVPKGIIERTKNMFFYLFSKYFHSKIFIDKEQEAFDEVLGIGTIDIKKIMSKSAFHIVNSNPLIDFPHPTTSKIVEVAGIGIPEAKKVSEDYDKILNQRKQNVIMSFGSIVKSKRIPSEIKMSILKTFEQFPDTTFIWKYEDDDIAFAKDYPNVVLKKWIPQVDLLNDGRISLFITHGGLNSAIELSYQGVPSIFVPFFTDQKRNSFMIERYGCSIIMEKDVLNNPEKFKENINEMLSNKKYLTNAKKLASMINTYPHEAKKKLIRSVEFAAQFGNIKEMDLPSIEMNFIELYNIDIYIILFSIIFILFLLTIKVWKKLVQISHSHVQYVGRIADILQEAGHSVTVFQPIQLPTLTTIGSKLANVITIDNHIGDGSIMKLLTKFEDDVWKKDASNPLNMLSDFSKFSEMLRKNCRDLITNTSLVNELKKEKFDIAFSQFYNPCAFGLFEMMGIKTVISGSSTGLNEAYYEFFGLEYSPSYIPSVIGGTGVPKGIIERSKNMISYFVSKYFIIRLFTGKDQEAFDEVFGTFEQFPDTTFIWKYEDDDIAFAKDYPNVVLKKWIPQVDLLNDGRISLFITHGGLNSAIELSYQGVPSIFVPFFTDQKRNSFMIERYGCSIIMEKDVLNNPEKFKENINEMLSNKKYLTNAKKLASMINTYPHEAKEKLIRSVEFAAQFGNIKEMDLPSIEMNFIELYNIDIYIILFSIIFILFLITIRDMKNSMKTSFITILFLFEIVESYKILVYNPRRTVSHVNFVGKVADILQEAGHSVTVLQPVQLNSVKSVGSKLAKVIILDNLHSDNDSLLKLTKFNSDIWSSQKLSYVHSLKNYDTMGNLLRENCKKVISNKTLLDELKKENFDIAFGQNYNPCGFGLFKLLGIKNVVSGLCTGYNEAYNELFGLEQQVSYLPSIVGDNGIPKGIIERIRNIFATAYSKYGVIRTFNTKDQEAFDEVFGSGKYDLIELMKEAAFQFVNSIPLLNFPYPTTLKIIEVGGINMIESKKVSEEYDKILSLRQKNVIMSFGSVVKSKTIPSEVRTSILKTFQKFPDTTFIWKYEDDDRAFAKDYPNVVLKKWIPQVDLLNDGRVSLFITHGGLNSVNELAYNGVPSIVIPFLSDQKRNSFMIKRYNCSIGVEKEVLRNAEEFSMYIGEMLTNDKYYKNAQKLSRMIKAYPHDGKNQLIKAVEFAAEFGNVKEMNLPSMEMNFIELNNLDIYLIFILTIVLSLYSILRVINFMKKKGPVIKIVKKD</sequence>
<feature type="transmembrane region" description="Helical" evidence="11">
    <location>
        <begin position="1407"/>
        <end position="1426"/>
    </location>
</feature>
<feature type="transmembrane region" description="Helical" evidence="11">
    <location>
        <begin position="893"/>
        <end position="911"/>
    </location>
</feature>
<keyword evidence="9 11" id="KW-0472">Membrane</keyword>
<dbReference type="InterPro" id="IPR002213">
    <property type="entry name" value="UDP_glucos_trans"/>
</dbReference>
<dbReference type="STRING" id="75913.A0A0K0FV15"/>
<evidence type="ECO:0000256" key="5">
    <source>
        <dbReference type="ARBA" id="ARBA00022679"/>
    </source>
</evidence>
<protein>
    <recommendedName>
        <fullName evidence="3">glucuronosyltransferase</fullName>
        <ecNumber evidence="3">2.4.1.17</ecNumber>
    </recommendedName>
</protein>
<feature type="chain" id="PRO_5005330188" description="glucuronosyltransferase" evidence="12">
    <location>
        <begin position="21"/>
        <end position="1442"/>
    </location>
</feature>
<evidence type="ECO:0000256" key="1">
    <source>
        <dbReference type="ARBA" id="ARBA00004167"/>
    </source>
</evidence>
<evidence type="ECO:0000256" key="6">
    <source>
        <dbReference type="ARBA" id="ARBA00022692"/>
    </source>
</evidence>
<reference evidence="13" key="1">
    <citation type="submission" date="2014-07" db="EMBL/GenBank/DDBJ databases">
        <authorList>
            <person name="Martin A.A"/>
            <person name="De Silva N."/>
        </authorList>
    </citation>
    <scope>NUCLEOTIDE SEQUENCE</scope>
</reference>
<organism evidence="13 14">
    <name type="scientific">Strongyloides venezuelensis</name>
    <name type="common">Threadworm</name>
    <dbReference type="NCBI Taxonomy" id="75913"/>
    <lineage>
        <taxon>Eukaryota</taxon>
        <taxon>Metazoa</taxon>
        <taxon>Ecdysozoa</taxon>
        <taxon>Nematoda</taxon>
        <taxon>Chromadorea</taxon>
        <taxon>Rhabditida</taxon>
        <taxon>Tylenchina</taxon>
        <taxon>Panagrolaimomorpha</taxon>
        <taxon>Strongyloidoidea</taxon>
        <taxon>Strongyloididae</taxon>
        <taxon>Strongyloides</taxon>
    </lineage>
</organism>
<accession>A0A0K0FV15</accession>
<dbReference type="GO" id="GO:0015020">
    <property type="term" value="F:glucuronosyltransferase activity"/>
    <property type="evidence" value="ECO:0007669"/>
    <property type="project" value="UniProtKB-EC"/>
</dbReference>
<dbReference type="FunFam" id="3.40.50.2000:FF:000038">
    <property type="entry name" value="UDP-GlucuronosylTransferase"/>
    <property type="match status" value="3"/>
</dbReference>
<evidence type="ECO:0000313" key="13">
    <source>
        <dbReference type="Proteomes" id="UP000035680"/>
    </source>
</evidence>
<evidence type="ECO:0000256" key="12">
    <source>
        <dbReference type="SAM" id="SignalP"/>
    </source>
</evidence>
<name>A0A0K0FV15_STRVS</name>
<keyword evidence="7 12" id="KW-0732">Signal</keyword>
<comment type="similarity">
    <text evidence="2">Belongs to the UDP-glycosyltransferase family.</text>
</comment>
<dbReference type="Pfam" id="PF00201">
    <property type="entry name" value="UDPGT"/>
    <property type="match status" value="4"/>
</dbReference>
<dbReference type="SUPFAM" id="SSF53756">
    <property type="entry name" value="UDP-Glycosyltransferase/glycogen phosphorylase"/>
    <property type="match status" value="3"/>
</dbReference>
<keyword evidence="5" id="KW-0808">Transferase</keyword>
<dbReference type="CDD" id="cd03784">
    <property type="entry name" value="GT1_Gtf-like"/>
    <property type="match status" value="3"/>
</dbReference>
<evidence type="ECO:0000256" key="8">
    <source>
        <dbReference type="ARBA" id="ARBA00022989"/>
    </source>
</evidence>
<dbReference type="Proteomes" id="UP000035680">
    <property type="component" value="Unassembled WGS sequence"/>
</dbReference>
<keyword evidence="8 11" id="KW-1133">Transmembrane helix</keyword>
<comment type="catalytic activity">
    <reaction evidence="10">
        <text>glucuronate acceptor + UDP-alpha-D-glucuronate = acceptor beta-D-glucuronoside + UDP + H(+)</text>
        <dbReference type="Rhea" id="RHEA:21032"/>
        <dbReference type="ChEBI" id="CHEBI:15378"/>
        <dbReference type="ChEBI" id="CHEBI:58052"/>
        <dbReference type="ChEBI" id="CHEBI:58223"/>
        <dbReference type="ChEBI" id="CHEBI:132367"/>
        <dbReference type="ChEBI" id="CHEBI:132368"/>
        <dbReference type="EC" id="2.4.1.17"/>
    </reaction>
</comment>
<evidence type="ECO:0000256" key="3">
    <source>
        <dbReference type="ARBA" id="ARBA00012544"/>
    </source>
</evidence>
<keyword evidence="6 11" id="KW-0812">Transmembrane</keyword>
<dbReference type="WBParaSite" id="SVE_1617900.1">
    <property type="protein sequence ID" value="SVE_1617900.1"/>
    <property type="gene ID" value="SVE_1617900"/>
</dbReference>
<keyword evidence="13" id="KW-1185">Reference proteome</keyword>